<dbReference type="PANTHER" id="PTHR23065">
    <property type="entry name" value="PROLINE-SERINE-THREONINE PHOSPHATASE INTERACTING PROTEIN 1"/>
    <property type="match status" value="1"/>
</dbReference>
<dbReference type="Gene3D" id="1.10.10.10">
    <property type="entry name" value="Winged helix-like DNA-binding domain superfamily/Winged helix DNA-binding domain"/>
    <property type="match status" value="1"/>
</dbReference>
<dbReference type="Pfam" id="PF00610">
    <property type="entry name" value="DEP"/>
    <property type="match status" value="1"/>
</dbReference>
<organism evidence="7">
    <name type="scientific">Arthroderma gypseum (strain ATCC MYA-4604 / CBS 118893)</name>
    <name type="common">Microsporum gypseum</name>
    <dbReference type="NCBI Taxonomy" id="535722"/>
    <lineage>
        <taxon>Eukaryota</taxon>
        <taxon>Fungi</taxon>
        <taxon>Dikarya</taxon>
        <taxon>Ascomycota</taxon>
        <taxon>Pezizomycotina</taxon>
        <taxon>Eurotiomycetes</taxon>
        <taxon>Eurotiomycetidae</taxon>
        <taxon>Onygenales</taxon>
        <taxon>Arthrodermataceae</taxon>
        <taxon>Nannizzia</taxon>
    </lineage>
</organism>
<dbReference type="GO" id="GO:0007010">
    <property type="term" value="P:cytoskeleton organization"/>
    <property type="evidence" value="ECO:0007669"/>
    <property type="project" value="TreeGrafter"/>
</dbReference>
<dbReference type="Gene3D" id="1.10.555.10">
    <property type="entry name" value="Rho GTPase activation protein"/>
    <property type="match status" value="1"/>
</dbReference>
<dbReference type="InterPro" id="IPR036390">
    <property type="entry name" value="WH_DNA-bd_sf"/>
</dbReference>
<name>E4UWW3_ARTGP</name>
<feature type="compositionally biased region" description="Low complexity" evidence="2">
    <location>
        <begin position="713"/>
        <end position="725"/>
    </location>
</feature>
<evidence type="ECO:0000313" key="7">
    <source>
        <dbReference type="Proteomes" id="UP000002669"/>
    </source>
</evidence>
<dbReference type="GO" id="GO:0005737">
    <property type="term" value="C:cytoplasm"/>
    <property type="evidence" value="ECO:0007669"/>
    <property type="project" value="TreeGrafter"/>
</dbReference>
<dbReference type="InterPro" id="IPR036388">
    <property type="entry name" value="WH-like_DNA-bd_sf"/>
</dbReference>
<evidence type="ECO:0000256" key="2">
    <source>
        <dbReference type="SAM" id="MobiDB-lite"/>
    </source>
</evidence>
<dbReference type="InterPro" id="IPR000591">
    <property type="entry name" value="DEP_dom"/>
</dbReference>
<dbReference type="AlphaFoldDB" id="E4UWW3"/>
<feature type="compositionally biased region" description="Polar residues" evidence="2">
    <location>
        <begin position="764"/>
        <end position="782"/>
    </location>
</feature>
<evidence type="ECO:0000259" key="4">
    <source>
        <dbReference type="PROSITE" id="PS50238"/>
    </source>
</evidence>
<dbReference type="STRING" id="535722.E4UWW3"/>
<feature type="domain" description="Rho-GAP" evidence="4">
    <location>
        <begin position="488"/>
        <end position="705"/>
    </location>
</feature>
<dbReference type="Gene3D" id="1.20.1270.60">
    <property type="entry name" value="Arfaptin homology (AH) domain/BAR domain"/>
    <property type="match status" value="2"/>
</dbReference>
<feature type="domain" description="F-BAR" evidence="5">
    <location>
        <begin position="8"/>
        <end position="454"/>
    </location>
</feature>
<dbReference type="PROSITE" id="PS50186">
    <property type="entry name" value="DEP"/>
    <property type="match status" value="1"/>
</dbReference>
<dbReference type="Pfam" id="PF00611">
    <property type="entry name" value="FCH"/>
    <property type="match status" value="1"/>
</dbReference>
<feature type="compositionally biased region" description="Low complexity" evidence="2">
    <location>
        <begin position="812"/>
        <end position="828"/>
    </location>
</feature>
<dbReference type="OrthoDB" id="2155291at2759"/>
<keyword evidence="7" id="KW-1185">Reference proteome</keyword>
<dbReference type="GO" id="GO:0005886">
    <property type="term" value="C:plasma membrane"/>
    <property type="evidence" value="ECO:0007669"/>
    <property type="project" value="TreeGrafter"/>
</dbReference>
<feature type="compositionally biased region" description="Basic and acidic residues" evidence="2">
    <location>
        <begin position="729"/>
        <end position="741"/>
    </location>
</feature>
<dbReference type="InParanoid" id="E4UWW3"/>
<sequence length="904" mass="100740">MNTAVAVPGFADSFWTPDYASGIHTLFTKLHQGIVENQQILTMAQMRAEAERVYAAQLGAIVPAIDRKTGGFDRDDGASVRKAFECMRKQMVEEQAIHQKISSSIQQLVIQEFSRWAGEHEARVVTCEKALNSRLREYAKQCDEVSSLNEKYLSKCRQIHDREQQELFAFQEPESATASPKHKQALKAPTIVLPDPLDEDPEPVELGDLVYSPEQLKQVLKHMLETIPMGEVKVRLLGTYLNTSLGSDIVEYLQKHLGASSLSYAERIGQDMADNGFITSIGAMGPNPLINTTFTGSSRSTYQWDKRVFQMTGVPEKKKPLTRSGTTLSRTSTGTGSDDTPVDSPTLTERFAAWNPLRNQLTDETPMEILKRQADEANERYKHAVRHLDAIRCKLEEEMFHTMKFMQQCELHRLEGIKTVVIDFSSTISNVIPSLQSTMDRIVLHHEAMQPQGDLRYMLENYRTGSFCPKVAVYESGSKSTEEQTFGVDLETLTAAEGKKRVPVLVTGILTYLDRHYLDLEGDDARRAIWLRDVPLVETHKLRAKLNRGRSGPVAKVDDEVEAIDEKLQEFEMPVVASVLRLYLLELPDSIVSSKLYEIFRTIYTTTRDTSDENRIRVLQSTLGQLPLPYIATLDAITTHFWRLVDLTIPEQDQFSTREEIYISALASTLAPCILRPRVQNHLSMDEKHSHRLVRDLIVNQKQIFGELRRLSSKSSSAAARPRAISTDESNRRANMEERNRAIASRARATSPAPSPRHRRDRSVGSSGSTRFPVSVSGATTTSERKPVRQSLEVPDPAPAPIDTTNNHTNGSSEDTSAAAEDTSTSADVPSTDRVPTPPSATVTSPASAVPSSVTNEVKKTGSLSRSSRYSHITGIKRDEADNAGSDVPPKPVGVTLEDKPIDD</sequence>
<dbReference type="InterPro" id="IPR027267">
    <property type="entry name" value="AH/BAR_dom_sf"/>
</dbReference>
<accession>E4UWW3</accession>
<dbReference type="SMART" id="SM00055">
    <property type="entry name" value="FCH"/>
    <property type="match status" value="1"/>
</dbReference>
<feature type="compositionally biased region" description="Low complexity" evidence="2">
    <location>
        <begin position="322"/>
        <end position="339"/>
    </location>
</feature>
<dbReference type="VEuPathDB" id="FungiDB:MGYG_04816"/>
<dbReference type="SUPFAM" id="SSF46785">
    <property type="entry name" value="Winged helix' DNA-binding domain"/>
    <property type="match status" value="1"/>
</dbReference>
<dbReference type="InterPro" id="IPR001060">
    <property type="entry name" value="FCH_dom"/>
</dbReference>
<dbReference type="OMA" id="RKTWIYE"/>
<dbReference type="GO" id="GO:0000935">
    <property type="term" value="C:division septum"/>
    <property type="evidence" value="ECO:0007669"/>
    <property type="project" value="TreeGrafter"/>
</dbReference>
<evidence type="ECO:0000259" key="5">
    <source>
        <dbReference type="PROSITE" id="PS51741"/>
    </source>
</evidence>
<dbReference type="HOGENOM" id="CLU_008201_1_0_1"/>
<dbReference type="PANTHER" id="PTHR23065:SF17">
    <property type="entry name" value="RHO-GTPASE-ACTIVATING PROTEIN RGD2"/>
    <property type="match status" value="1"/>
</dbReference>
<feature type="compositionally biased region" description="Low complexity" evidence="2">
    <location>
        <begin position="840"/>
        <end position="855"/>
    </location>
</feature>
<feature type="region of interest" description="Disordered" evidence="2">
    <location>
        <begin position="710"/>
        <end position="904"/>
    </location>
</feature>
<dbReference type="eggNOG" id="ENOG502QQWB">
    <property type="taxonomic scope" value="Eukaryota"/>
</dbReference>
<dbReference type="GO" id="GO:0007264">
    <property type="term" value="P:small GTPase-mediated signal transduction"/>
    <property type="evidence" value="ECO:0007669"/>
    <property type="project" value="TreeGrafter"/>
</dbReference>
<dbReference type="InterPro" id="IPR031160">
    <property type="entry name" value="F_BAR_dom"/>
</dbReference>
<evidence type="ECO:0000256" key="1">
    <source>
        <dbReference type="PROSITE-ProRule" id="PRU01077"/>
    </source>
</evidence>
<evidence type="ECO:0000313" key="6">
    <source>
        <dbReference type="EMBL" id="EFR01816.1"/>
    </source>
</evidence>
<dbReference type="GO" id="GO:0005096">
    <property type="term" value="F:GTPase activator activity"/>
    <property type="evidence" value="ECO:0007669"/>
    <property type="project" value="TreeGrafter"/>
</dbReference>
<proteinExistence type="predicted"/>
<dbReference type="Proteomes" id="UP000002669">
    <property type="component" value="Unassembled WGS sequence"/>
</dbReference>
<dbReference type="RefSeq" id="XP_003172227.1">
    <property type="nucleotide sequence ID" value="XM_003172179.1"/>
</dbReference>
<dbReference type="PROSITE" id="PS50238">
    <property type="entry name" value="RHOGAP"/>
    <property type="match status" value="1"/>
</dbReference>
<dbReference type="FunCoup" id="E4UWW3">
    <property type="interactions" value="51"/>
</dbReference>
<dbReference type="PROSITE" id="PS51741">
    <property type="entry name" value="F_BAR"/>
    <property type="match status" value="1"/>
</dbReference>
<feature type="compositionally biased region" description="Polar residues" evidence="2">
    <location>
        <begin position="862"/>
        <end position="871"/>
    </location>
</feature>
<protein>
    <submittedName>
        <fullName evidence="6">Rho-GTPase-activating protein 8</fullName>
    </submittedName>
</protein>
<dbReference type="GeneID" id="10027495"/>
<reference evidence="7" key="1">
    <citation type="journal article" date="2012" name="MBio">
        <title>Comparative genome analysis of Trichophyton rubrum and related dermatophytes reveals candidate genes involved in infection.</title>
        <authorList>
            <person name="Martinez D.A."/>
            <person name="Oliver B.G."/>
            <person name="Graeser Y."/>
            <person name="Goldberg J.M."/>
            <person name="Li W."/>
            <person name="Martinez-Rossi N.M."/>
            <person name="Monod M."/>
            <person name="Shelest E."/>
            <person name="Barton R.C."/>
            <person name="Birch E."/>
            <person name="Brakhage A.A."/>
            <person name="Chen Z."/>
            <person name="Gurr S.J."/>
            <person name="Heiman D."/>
            <person name="Heitman J."/>
            <person name="Kosti I."/>
            <person name="Rossi A."/>
            <person name="Saif S."/>
            <person name="Samalova M."/>
            <person name="Saunders C.W."/>
            <person name="Shea T."/>
            <person name="Summerbell R.C."/>
            <person name="Xu J."/>
            <person name="Young S."/>
            <person name="Zeng Q."/>
            <person name="Birren B.W."/>
            <person name="Cuomo C.A."/>
            <person name="White T.C."/>
        </authorList>
    </citation>
    <scope>NUCLEOTIDE SEQUENCE [LARGE SCALE GENOMIC DNA]</scope>
    <source>
        <strain evidence="7">ATCC MYA-4604 / CBS 118893</strain>
    </source>
</reference>
<dbReference type="InterPro" id="IPR000198">
    <property type="entry name" value="RhoGAP_dom"/>
</dbReference>
<dbReference type="InterPro" id="IPR008936">
    <property type="entry name" value="Rho_GTPase_activation_prot"/>
</dbReference>
<dbReference type="SUPFAM" id="SSF103657">
    <property type="entry name" value="BAR/IMD domain-like"/>
    <property type="match status" value="1"/>
</dbReference>
<dbReference type="Pfam" id="PF00620">
    <property type="entry name" value="RhoGAP"/>
    <property type="match status" value="1"/>
</dbReference>
<feature type="domain" description="DEP" evidence="3">
    <location>
        <begin position="242"/>
        <end position="306"/>
    </location>
</feature>
<feature type="compositionally biased region" description="Low complexity" evidence="2">
    <location>
        <begin position="742"/>
        <end position="752"/>
    </location>
</feature>
<dbReference type="EMBL" id="DS989825">
    <property type="protein sequence ID" value="EFR01816.1"/>
    <property type="molecule type" value="Genomic_DNA"/>
</dbReference>
<feature type="region of interest" description="Disordered" evidence="2">
    <location>
        <begin position="316"/>
        <end position="345"/>
    </location>
</feature>
<keyword evidence="1" id="KW-0175">Coiled coil</keyword>
<dbReference type="SUPFAM" id="SSF48350">
    <property type="entry name" value="GTPase activation domain, GAP"/>
    <property type="match status" value="1"/>
</dbReference>
<dbReference type="SMART" id="SM00324">
    <property type="entry name" value="RhoGAP"/>
    <property type="match status" value="1"/>
</dbReference>
<evidence type="ECO:0000259" key="3">
    <source>
        <dbReference type="PROSITE" id="PS50186"/>
    </source>
</evidence>
<gene>
    <name evidence="6" type="ORF">MGYG_04816</name>
</gene>